<dbReference type="GO" id="GO:0016020">
    <property type="term" value="C:membrane"/>
    <property type="evidence" value="ECO:0007669"/>
    <property type="project" value="UniProtKB-SubCell"/>
</dbReference>
<gene>
    <name evidence="8" type="ORF">ROHU_018179</name>
</gene>
<sequence length="297" mass="33493">MYNADLICSSVLATFPEVLDQPDLMDAFRKSWAESESNLRRSDKRDIKVLKQMFVSVYMGSVFPLLYSAEMPAPCWADEGVESQRARIIYSPSQKTSVEALLSPQCSHQAFDITQVFGGLVWTLVASTKVDPANPQGWVMFVSLFCFLITTLWFIIFITGINQSSIWPGLVFGGLVWILVASTHVTPPNPLGWVMFVSVFCFVITSLWLIIFICGAHKNSSAWATADFFYHLIAVIFYLSASVILAYITIGMKDITLLPQIPFKYYQIDIAAVVFSFVTTLLYFLHCVFSAVRWKSF</sequence>
<protein>
    <submittedName>
        <fullName evidence="8">Myelin and lymphocyte-like protein</fullName>
    </submittedName>
</protein>
<feature type="transmembrane region" description="Helical" evidence="6">
    <location>
        <begin position="270"/>
        <end position="292"/>
    </location>
</feature>
<dbReference type="PANTHER" id="PTHR22776:SF88">
    <property type="entry name" value="MAL-LIKE PROTEIN-RELATED"/>
    <property type="match status" value="1"/>
</dbReference>
<dbReference type="GO" id="GO:0042552">
    <property type="term" value="P:myelination"/>
    <property type="evidence" value="ECO:0007669"/>
    <property type="project" value="TreeGrafter"/>
</dbReference>
<dbReference type="Proteomes" id="UP000290572">
    <property type="component" value="Unassembled WGS sequence"/>
</dbReference>
<feature type="transmembrane region" description="Helical" evidence="6">
    <location>
        <begin position="191"/>
        <end position="216"/>
    </location>
</feature>
<dbReference type="Pfam" id="PF01284">
    <property type="entry name" value="MARVEL"/>
    <property type="match status" value="1"/>
</dbReference>
<keyword evidence="3 6" id="KW-1133">Transmembrane helix</keyword>
<comment type="subcellular location">
    <subcellularLocation>
        <location evidence="1">Membrane</location>
        <topology evidence="1">Multi-pass membrane protein</topology>
    </subcellularLocation>
</comment>
<evidence type="ECO:0000256" key="5">
    <source>
        <dbReference type="PROSITE-ProRule" id="PRU00581"/>
    </source>
</evidence>
<evidence type="ECO:0000256" key="3">
    <source>
        <dbReference type="ARBA" id="ARBA00022989"/>
    </source>
</evidence>
<feature type="transmembrane region" description="Helical" evidence="6">
    <location>
        <begin position="166"/>
        <end position="185"/>
    </location>
</feature>
<organism evidence="8 9">
    <name type="scientific">Labeo rohita</name>
    <name type="common">Indian major carp</name>
    <name type="synonym">Cyprinus rohita</name>
    <dbReference type="NCBI Taxonomy" id="84645"/>
    <lineage>
        <taxon>Eukaryota</taxon>
        <taxon>Metazoa</taxon>
        <taxon>Chordata</taxon>
        <taxon>Craniata</taxon>
        <taxon>Vertebrata</taxon>
        <taxon>Euteleostomi</taxon>
        <taxon>Actinopterygii</taxon>
        <taxon>Neopterygii</taxon>
        <taxon>Teleostei</taxon>
        <taxon>Ostariophysi</taxon>
        <taxon>Cypriniformes</taxon>
        <taxon>Cyprinidae</taxon>
        <taxon>Labeoninae</taxon>
        <taxon>Labeonini</taxon>
        <taxon>Labeo</taxon>
    </lineage>
</organism>
<evidence type="ECO:0000256" key="2">
    <source>
        <dbReference type="ARBA" id="ARBA00022692"/>
    </source>
</evidence>
<feature type="domain" description="MARVEL" evidence="7">
    <location>
        <begin position="157"/>
        <end position="295"/>
    </location>
</feature>
<dbReference type="EMBL" id="QBIY01011738">
    <property type="protein sequence ID" value="RXN29829.1"/>
    <property type="molecule type" value="Genomic_DNA"/>
</dbReference>
<dbReference type="PANTHER" id="PTHR22776">
    <property type="entry name" value="MARVEL-CONTAINING POTENTIAL LIPID RAFT-ASSOCIATED PROTEIN"/>
    <property type="match status" value="1"/>
</dbReference>
<dbReference type="PRINTS" id="PR01884">
    <property type="entry name" value="MALPROTEIN"/>
</dbReference>
<keyword evidence="2 5" id="KW-0812">Transmembrane</keyword>
<evidence type="ECO:0000256" key="6">
    <source>
        <dbReference type="SAM" id="Phobius"/>
    </source>
</evidence>
<keyword evidence="9" id="KW-1185">Reference proteome</keyword>
<dbReference type="PROSITE" id="PS51225">
    <property type="entry name" value="MARVEL"/>
    <property type="match status" value="1"/>
</dbReference>
<accession>A0A498N5Z1</accession>
<evidence type="ECO:0000313" key="9">
    <source>
        <dbReference type="Proteomes" id="UP000290572"/>
    </source>
</evidence>
<dbReference type="InterPro" id="IPR008253">
    <property type="entry name" value="Marvel"/>
</dbReference>
<dbReference type="InterPro" id="IPR013295">
    <property type="entry name" value="MAL"/>
</dbReference>
<evidence type="ECO:0000259" key="7">
    <source>
        <dbReference type="PROSITE" id="PS51225"/>
    </source>
</evidence>
<reference evidence="8 9" key="1">
    <citation type="submission" date="2018-03" db="EMBL/GenBank/DDBJ databases">
        <title>Draft genome sequence of Rohu Carp (Labeo rohita).</title>
        <authorList>
            <person name="Das P."/>
            <person name="Kushwaha B."/>
            <person name="Joshi C.G."/>
            <person name="Kumar D."/>
            <person name="Nagpure N.S."/>
            <person name="Sahoo L."/>
            <person name="Das S.P."/>
            <person name="Bit A."/>
            <person name="Patnaik S."/>
            <person name="Meher P.K."/>
            <person name="Jayasankar P."/>
            <person name="Koringa P.G."/>
            <person name="Patel N.V."/>
            <person name="Hinsu A.T."/>
            <person name="Kumar R."/>
            <person name="Pandey M."/>
            <person name="Agarwal S."/>
            <person name="Srivastava S."/>
            <person name="Singh M."/>
            <person name="Iquebal M.A."/>
            <person name="Jaiswal S."/>
            <person name="Angadi U.B."/>
            <person name="Kumar N."/>
            <person name="Raza M."/>
            <person name="Shah T.M."/>
            <person name="Rai A."/>
            <person name="Jena J.K."/>
        </authorList>
    </citation>
    <scope>NUCLEOTIDE SEQUENCE [LARGE SCALE GENOMIC DNA]</scope>
    <source>
        <strain evidence="8">DASCIFA01</strain>
        <tissue evidence="8">Testis</tissue>
    </source>
</reference>
<evidence type="ECO:0000256" key="4">
    <source>
        <dbReference type="ARBA" id="ARBA00023136"/>
    </source>
</evidence>
<feature type="transmembrane region" description="Helical" evidence="6">
    <location>
        <begin position="138"/>
        <end position="159"/>
    </location>
</feature>
<dbReference type="GO" id="GO:0019911">
    <property type="term" value="F:structural constituent of myelin sheath"/>
    <property type="evidence" value="ECO:0007669"/>
    <property type="project" value="TreeGrafter"/>
</dbReference>
<evidence type="ECO:0000256" key="1">
    <source>
        <dbReference type="ARBA" id="ARBA00004141"/>
    </source>
</evidence>
<dbReference type="AlphaFoldDB" id="A0A498N5Z1"/>
<keyword evidence="4 5" id="KW-0472">Membrane</keyword>
<name>A0A498N5Z1_LABRO</name>
<feature type="transmembrane region" description="Helical" evidence="6">
    <location>
        <begin position="49"/>
        <end position="67"/>
    </location>
</feature>
<evidence type="ECO:0000313" key="8">
    <source>
        <dbReference type="EMBL" id="RXN29829.1"/>
    </source>
</evidence>
<proteinExistence type="predicted"/>
<dbReference type="InterPro" id="IPR050578">
    <property type="entry name" value="MARVEL-CKLF_proteins"/>
</dbReference>
<comment type="caution">
    <text evidence="8">The sequence shown here is derived from an EMBL/GenBank/DDBJ whole genome shotgun (WGS) entry which is preliminary data.</text>
</comment>
<feature type="transmembrane region" description="Helical" evidence="6">
    <location>
        <begin position="228"/>
        <end position="250"/>
    </location>
</feature>